<organism evidence="1 2">
    <name type="scientific">Pilimelia anulata</name>
    <dbReference type="NCBI Taxonomy" id="53371"/>
    <lineage>
        <taxon>Bacteria</taxon>
        <taxon>Bacillati</taxon>
        <taxon>Actinomycetota</taxon>
        <taxon>Actinomycetes</taxon>
        <taxon>Micromonosporales</taxon>
        <taxon>Micromonosporaceae</taxon>
        <taxon>Pilimelia</taxon>
    </lineage>
</organism>
<proteinExistence type="predicted"/>
<dbReference type="RefSeq" id="WP_189169626.1">
    <property type="nucleotide sequence ID" value="NZ_BMQB01000003.1"/>
</dbReference>
<accession>A0A8J3B8W2</accession>
<dbReference type="Proteomes" id="UP000649739">
    <property type="component" value="Unassembled WGS sequence"/>
</dbReference>
<protein>
    <submittedName>
        <fullName evidence="1">Uncharacterized protein</fullName>
    </submittedName>
</protein>
<evidence type="ECO:0000313" key="1">
    <source>
        <dbReference type="EMBL" id="GGJ88970.1"/>
    </source>
</evidence>
<comment type="caution">
    <text evidence="1">The sequence shown here is derived from an EMBL/GenBank/DDBJ whole genome shotgun (WGS) entry which is preliminary data.</text>
</comment>
<evidence type="ECO:0000313" key="2">
    <source>
        <dbReference type="Proteomes" id="UP000649739"/>
    </source>
</evidence>
<gene>
    <name evidence="1" type="ORF">GCM10010123_18190</name>
</gene>
<dbReference type="EMBL" id="BMQB01000003">
    <property type="protein sequence ID" value="GGJ88970.1"/>
    <property type="molecule type" value="Genomic_DNA"/>
</dbReference>
<keyword evidence="2" id="KW-1185">Reference proteome</keyword>
<dbReference type="AlphaFoldDB" id="A0A8J3B8W2"/>
<sequence length="176" mass="20319">MVDVALWVPLASGVLGIMGALAGTALAQRSARHREDRRWARERELDGVRYERERLERRRERRTDLYVDLAEFAQTEQSRLTAATDEYSSRHVGPPELQHPDRLAARVKLYAAPQVHERWTALVRAMDRVRWAWREGDLQHSEHAAWLDHDNPAVVELDRAIDEMHSALKAAIDEEA</sequence>
<reference evidence="1" key="1">
    <citation type="journal article" date="2014" name="Int. J. Syst. Evol. Microbiol.">
        <title>Complete genome sequence of Corynebacterium casei LMG S-19264T (=DSM 44701T), isolated from a smear-ripened cheese.</title>
        <authorList>
            <consortium name="US DOE Joint Genome Institute (JGI-PGF)"/>
            <person name="Walter F."/>
            <person name="Albersmeier A."/>
            <person name="Kalinowski J."/>
            <person name="Ruckert C."/>
        </authorList>
    </citation>
    <scope>NUCLEOTIDE SEQUENCE</scope>
    <source>
        <strain evidence="1">JCM 3090</strain>
    </source>
</reference>
<reference evidence="1" key="2">
    <citation type="submission" date="2020-09" db="EMBL/GenBank/DDBJ databases">
        <authorList>
            <person name="Sun Q."/>
            <person name="Ohkuma M."/>
        </authorList>
    </citation>
    <scope>NUCLEOTIDE SEQUENCE</scope>
    <source>
        <strain evidence="1">JCM 3090</strain>
    </source>
</reference>
<name>A0A8J3B8W2_9ACTN</name>